<feature type="signal peptide" evidence="1">
    <location>
        <begin position="1"/>
        <end position="23"/>
    </location>
</feature>
<evidence type="ECO:0000256" key="1">
    <source>
        <dbReference type="SAM" id="SignalP"/>
    </source>
</evidence>
<dbReference type="Proteomes" id="UP000241771">
    <property type="component" value="Unassembled WGS sequence"/>
</dbReference>
<dbReference type="InterPro" id="IPR013424">
    <property type="entry name" value="Ice-binding_C"/>
</dbReference>
<reference evidence="3 4" key="1">
    <citation type="submission" date="2018-01" db="EMBL/GenBank/DDBJ databases">
        <title>Whole genome sequencing of Histamine producing bacteria.</title>
        <authorList>
            <person name="Butler K."/>
        </authorList>
    </citation>
    <scope>NUCLEOTIDE SEQUENCE [LARGE SCALE GENOMIC DNA]</scope>
    <source>
        <strain evidence="3 4">DSM 100436</strain>
    </source>
</reference>
<comment type="caution">
    <text evidence="3">The sequence shown here is derived from an EMBL/GenBank/DDBJ whole genome shotgun (WGS) entry which is preliminary data.</text>
</comment>
<feature type="domain" description="Ice-binding protein C-terminal" evidence="2">
    <location>
        <begin position="214"/>
        <end position="237"/>
    </location>
</feature>
<evidence type="ECO:0000313" key="4">
    <source>
        <dbReference type="Proteomes" id="UP000241771"/>
    </source>
</evidence>
<feature type="chain" id="PRO_5015612214" evidence="1">
    <location>
        <begin position="24"/>
        <end position="252"/>
    </location>
</feature>
<dbReference type="AlphaFoldDB" id="A0A2T3NAJ8"/>
<evidence type="ECO:0000259" key="2">
    <source>
        <dbReference type="Pfam" id="PF07589"/>
    </source>
</evidence>
<protein>
    <submittedName>
        <fullName evidence="3">PEP-CTERM sorting domain-containing protein</fullName>
    </submittedName>
</protein>
<dbReference type="EMBL" id="PYMA01000026">
    <property type="protein sequence ID" value="PSW10756.1"/>
    <property type="molecule type" value="Genomic_DNA"/>
</dbReference>
<sequence length="252" mass="27564">MNKLLSAITLLTTLSVTPSLAQAAVLYKVSDAQVQRCGSSHGLWTNRDISGNRCHNNYFSIDGMLTINNDSANQNDWTATLKATAMNLNNLEATIDLTFKDFLETSNHYVKEGGARYSKNDDAASAYNANNLAAPGSSDIDFFSSIMGTITIGNDVYEIDKYKLPHTFQFGLGANAKNKNVFGASTWIQQTNGAADRTTRMTSDHWDLNLNLTAVPEPGSLALFGMALIGFVTLRRKPQQSPLSILQNTNQR</sequence>
<accession>A0A2T3NAJ8</accession>
<evidence type="ECO:0000313" key="3">
    <source>
        <dbReference type="EMBL" id="PSW10756.1"/>
    </source>
</evidence>
<name>A0A2T3NAJ8_9GAMM</name>
<dbReference type="NCBIfam" id="TIGR02595">
    <property type="entry name" value="PEP_CTERM"/>
    <property type="match status" value="1"/>
</dbReference>
<dbReference type="OrthoDB" id="5701122at2"/>
<keyword evidence="4" id="KW-1185">Reference proteome</keyword>
<gene>
    <name evidence="3" type="ORF">C9I98_24865</name>
</gene>
<keyword evidence="1" id="KW-0732">Signal</keyword>
<proteinExistence type="predicted"/>
<dbReference type="Pfam" id="PF07589">
    <property type="entry name" value="PEP-CTERM"/>
    <property type="match status" value="1"/>
</dbReference>
<dbReference type="RefSeq" id="WP_036816141.1">
    <property type="nucleotide sequence ID" value="NZ_JGVO01000013.1"/>
</dbReference>
<organism evidence="3 4">
    <name type="scientific">Photobacterium sanctipauli</name>
    <dbReference type="NCBI Taxonomy" id="1342794"/>
    <lineage>
        <taxon>Bacteria</taxon>
        <taxon>Pseudomonadati</taxon>
        <taxon>Pseudomonadota</taxon>
        <taxon>Gammaproteobacteria</taxon>
        <taxon>Vibrionales</taxon>
        <taxon>Vibrionaceae</taxon>
        <taxon>Photobacterium</taxon>
    </lineage>
</organism>